<dbReference type="PANTHER" id="PTHR30126">
    <property type="entry name" value="HTH-TYPE TRANSCRIPTIONAL REGULATOR"/>
    <property type="match status" value="1"/>
</dbReference>
<evidence type="ECO:0000256" key="3">
    <source>
        <dbReference type="ARBA" id="ARBA00023125"/>
    </source>
</evidence>
<proteinExistence type="inferred from homology"/>
<evidence type="ECO:0000256" key="2">
    <source>
        <dbReference type="ARBA" id="ARBA00023015"/>
    </source>
</evidence>
<dbReference type="AlphaFoldDB" id="D5Q9D4"/>
<gene>
    <name evidence="6" type="ORF">HMPREF0220_3518</name>
</gene>
<dbReference type="InterPro" id="IPR036390">
    <property type="entry name" value="WH_DNA-bd_sf"/>
</dbReference>
<evidence type="ECO:0000256" key="1">
    <source>
        <dbReference type="ARBA" id="ARBA00009437"/>
    </source>
</evidence>
<dbReference type="InterPro" id="IPR036388">
    <property type="entry name" value="WH-like_DNA-bd_sf"/>
</dbReference>
<evidence type="ECO:0000313" key="6">
    <source>
        <dbReference type="EMBL" id="EFH05439.1"/>
    </source>
</evidence>
<dbReference type="SUPFAM" id="SSF53850">
    <property type="entry name" value="Periplasmic binding protein-like II"/>
    <property type="match status" value="1"/>
</dbReference>
<dbReference type="GO" id="GO:0000976">
    <property type="term" value="F:transcription cis-regulatory region binding"/>
    <property type="evidence" value="ECO:0007669"/>
    <property type="project" value="TreeGrafter"/>
</dbReference>
<dbReference type="PROSITE" id="PS50931">
    <property type="entry name" value="HTH_LYSR"/>
    <property type="match status" value="1"/>
</dbReference>
<evidence type="ECO:0000256" key="4">
    <source>
        <dbReference type="ARBA" id="ARBA00023163"/>
    </source>
</evidence>
<evidence type="ECO:0000259" key="5">
    <source>
        <dbReference type="PROSITE" id="PS50931"/>
    </source>
</evidence>
<comment type="caution">
    <text evidence="6">The sequence shown here is derived from an EMBL/GenBank/DDBJ whole genome shotgun (WGS) entry which is preliminary data.</text>
</comment>
<dbReference type="SUPFAM" id="SSF46785">
    <property type="entry name" value="Winged helix' DNA-binding domain"/>
    <property type="match status" value="1"/>
</dbReference>
<protein>
    <submittedName>
        <fullName evidence="6">LysR substrate binding domain protein</fullName>
    </submittedName>
</protein>
<dbReference type="InterPro" id="IPR000847">
    <property type="entry name" value="LysR_HTH_N"/>
</dbReference>
<dbReference type="PRINTS" id="PR00039">
    <property type="entry name" value="HTHLYSR"/>
</dbReference>
<dbReference type="HOGENOM" id="CLU_039613_6_1_9"/>
<keyword evidence="4" id="KW-0804">Transcription</keyword>
<dbReference type="PANTHER" id="PTHR30126:SF91">
    <property type="entry name" value="LYSR FAMILY TRANSCRIPTIONAL REGULATOR"/>
    <property type="match status" value="1"/>
</dbReference>
<dbReference type="Proteomes" id="UP000003227">
    <property type="component" value="Unassembled WGS sequence"/>
</dbReference>
<dbReference type="InterPro" id="IPR005119">
    <property type="entry name" value="LysR_subst-bd"/>
</dbReference>
<dbReference type="GO" id="GO:0003700">
    <property type="term" value="F:DNA-binding transcription factor activity"/>
    <property type="evidence" value="ECO:0007669"/>
    <property type="project" value="InterPro"/>
</dbReference>
<sequence length="310" mass="34497">MIEFNGINQFYSCLVRIFIMINIRYLEILEAIEQTGTFTGAAKKLHITQSAVSHAIAELEQQAETSLFDRLPRGVCLTRCGISLLEEARSILTACRNLDKRISRLEECTPINIVSSITIASFLLPPILSRLKNLFPSLKVNVRVESANSAMDILKSGEADICFWEGIEPQGAFRTILLGSYKLCVACAPTFPLSEQTLSLRQLCTFPLLLREQGSAIRDTLDSVLSLSNQKAYPIWESVNSFALIKAAEAGLGITILPENLLLDSLLHKKLRLIELDGIDMENKMLAILHKDKNITQPLKIILDNISNVL</sequence>
<keyword evidence="3" id="KW-0238">DNA-binding</keyword>
<organism evidence="6 7">
    <name type="scientific">Clostridioides difficile NAP08</name>
    <dbReference type="NCBI Taxonomy" id="525259"/>
    <lineage>
        <taxon>Bacteria</taxon>
        <taxon>Bacillati</taxon>
        <taxon>Bacillota</taxon>
        <taxon>Clostridia</taxon>
        <taxon>Peptostreptococcales</taxon>
        <taxon>Peptostreptococcaceae</taxon>
        <taxon>Clostridioides</taxon>
    </lineage>
</organism>
<evidence type="ECO:0000313" key="7">
    <source>
        <dbReference type="Proteomes" id="UP000003227"/>
    </source>
</evidence>
<comment type="similarity">
    <text evidence="1">Belongs to the LysR transcriptional regulatory family.</text>
</comment>
<dbReference type="Pfam" id="PF00126">
    <property type="entry name" value="HTH_1"/>
    <property type="match status" value="1"/>
</dbReference>
<dbReference type="Pfam" id="PF03466">
    <property type="entry name" value="LysR_substrate"/>
    <property type="match status" value="1"/>
</dbReference>
<dbReference type="EMBL" id="ADNX01000098">
    <property type="protein sequence ID" value="EFH05439.1"/>
    <property type="molecule type" value="Genomic_DNA"/>
</dbReference>
<feature type="domain" description="HTH lysR-type" evidence="5">
    <location>
        <begin position="21"/>
        <end position="78"/>
    </location>
</feature>
<reference evidence="6 7" key="1">
    <citation type="submission" date="2010-05" db="EMBL/GenBank/DDBJ databases">
        <authorList>
            <person name="Qin X."/>
            <person name="Bachman B."/>
            <person name="Battles P."/>
            <person name="Bell A."/>
            <person name="Bess C."/>
            <person name="Bickham C."/>
            <person name="Chaboub L."/>
            <person name="Chen D."/>
            <person name="Coyle M."/>
            <person name="Deiros D.R."/>
            <person name="Dinh H."/>
            <person name="Forbes L."/>
            <person name="Fowler G."/>
            <person name="Francisco L."/>
            <person name="Fu Q."/>
            <person name="Gubbala S."/>
            <person name="Hale W."/>
            <person name="Han Y."/>
            <person name="Hemphill L."/>
            <person name="Highlander S.K."/>
            <person name="Hirani K."/>
            <person name="Hogues M."/>
            <person name="Jackson L."/>
            <person name="Jakkamsetti A."/>
            <person name="Javaid M."/>
            <person name="Jiang H."/>
            <person name="Korchina V."/>
            <person name="Kovar C."/>
            <person name="Lara F."/>
            <person name="Lee S."/>
            <person name="Mata R."/>
            <person name="Mathew T."/>
            <person name="Moen C."/>
            <person name="Morales K."/>
            <person name="Munidasa M."/>
            <person name="Nazareth L."/>
            <person name="Ngo R."/>
            <person name="Nguyen L."/>
            <person name="Okwuonu G."/>
            <person name="Ongeri F."/>
            <person name="Patil S."/>
            <person name="Petrosino J."/>
            <person name="Pham C."/>
            <person name="Pham P."/>
            <person name="Pu L.-L."/>
            <person name="Puazo M."/>
            <person name="Raj R."/>
            <person name="Reid J."/>
            <person name="Rouhana J."/>
            <person name="Saada N."/>
            <person name="Shang Y."/>
            <person name="Simmons D."/>
            <person name="Thornton R."/>
            <person name="Warren J."/>
            <person name="Weissenberger G."/>
            <person name="Zhang J."/>
            <person name="Zhang L."/>
            <person name="Zhou C."/>
            <person name="Zhu D."/>
            <person name="Muzny D."/>
            <person name="Worley K."/>
            <person name="Gibbs R."/>
        </authorList>
    </citation>
    <scope>NUCLEOTIDE SEQUENCE [LARGE SCALE GENOMIC DNA]</scope>
    <source>
        <strain evidence="6 7">NAP08</strain>
    </source>
</reference>
<accession>D5Q9D4</accession>
<name>D5Q9D4_CLODI</name>
<dbReference type="Gene3D" id="1.10.10.10">
    <property type="entry name" value="Winged helix-like DNA-binding domain superfamily/Winged helix DNA-binding domain"/>
    <property type="match status" value="1"/>
</dbReference>
<keyword evidence="2" id="KW-0805">Transcription regulation</keyword>
<dbReference type="Gene3D" id="3.40.190.290">
    <property type="match status" value="1"/>
</dbReference>